<dbReference type="VEuPathDB" id="TrichDB:TVAGG3_0594100"/>
<feature type="transmembrane region" description="Helical" evidence="8">
    <location>
        <begin position="410"/>
        <end position="432"/>
    </location>
</feature>
<feature type="transmembrane region" description="Helical" evidence="8">
    <location>
        <begin position="336"/>
        <end position="357"/>
    </location>
</feature>
<accession>A2DTK5</accession>
<evidence type="ECO:0000256" key="3">
    <source>
        <dbReference type="ARBA" id="ARBA00022448"/>
    </source>
</evidence>
<comment type="subcellular location">
    <subcellularLocation>
        <location evidence="1">Cell membrane</location>
        <topology evidence="1">Multi-pass membrane protein</topology>
    </subcellularLocation>
</comment>
<feature type="transmembrane region" description="Helical" evidence="8">
    <location>
        <begin position="153"/>
        <end position="174"/>
    </location>
</feature>
<dbReference type="SMR" id="A2DTK5"/>
<dbReference type="PANTHER" id="PTHR43549">
    <property type="entry name" value="MULTIDRUG RESISTANCE PROTEIN YPNP-RELATED"/>
    <property type="match status" value="1"/>
</dbReference>
<feature type="transmembrane region" description="Helical" evidence="8">
    <location>
        <begin position="294"/>
        <end position="316"/>
    </location>
</feature>
<dbReference type="Proteomes" id="UP000001542">
    <property type="component" value="Unassembled WGS sequence"/>
</dbReference>
<dbReference type="OrthoDB" id="10264381at2759"/>
<evidence type="ECO:0000256" key="5">
    <source>
        <dbReference type="ARBA" id="ARBA00022692"/>
    </source>
</evidence>
<feature type="transmembrane region" description="Helical" evidence="8">
    <location>
        <begin position="69"/>
        <end position="93"/>
    </location>
</feature>
<evidence type="ECO:0000256" key="7">
    <source>
        <dbReference type="ARBA" id="ARBA00023136"/>
    </source>
</evidence>
<dbReference type="VEuPathDB" id="TrichDB:TVAG_423670"/>
<dbReference type="EMBL" id="DS113244">
    <property type="protein sequence ID" value="EAY16314.1"/>
    <property type="molecule type" value="Genomic_DNA"/>
</dbReference>
<feature type="transmembrane region" description="Helical" evidence="8">
    <location>
        <begin position="254"/>
        <end position="274"/>
    </location>
</feature>
<reference evidence="9" key="2">
    <citation type="journal article" date="2007" name="Science">
        <title>Draft genome sequence of the sexually transmitted pathogen Trichomonas vaginalis.</title>
        <authorList>
            <person name="Carlton J.M."/>
            <person name="Hirt R.P."/>
            <person name="Silva J.C."/>
            <person name="Delcher A.L."/>
            <person name="Schatz M."/>
            <person name="Zhao Q."/>
            <person name="Wortman J.R."/>
            <person name="Bidwell S.L."/>
            <person name="Alsmark U.C.M."/>
            <person name="Besteiro S."/>
            <person name="Sicheritz-Ponten T."/>
            <person name="Noel C.J."/>
            <person name="Dacks J.B."/>
            <person name="Foster P.G."/>
            <person name="Simillion C."/>
            <person name="Van de Peer Y."/>
            <person name="Miranda-Saavedra D."/>
            <person name="Barton G.J."/>
            <person name="Westrop G.D."/>
            <person name="Mueller S."/>
            <person name="Dessi D."/>
            <person name="Fiori P.L."/>
            <person name="Ren Q."/>
            <person name="Paulsen I."/>
            <person name="Zhang H."/>
            <person name="Bastida-Corcuera F.D."/>
            <person name="Simoes-Barbosa A."/>
            <person name="Brown M.T."/>
            <person name="Hayes R.D."/>
            <person name="Mukherjee M."/>
            <person name="Okumura C.Y."/>
            <person name="Schneider R."/>
            <person name="Smith A.J."/>
            <person name="Vanacova S."/>
            <person name="Villalvazo M."/>
            <person name="Haas B.J."/>
            <person name="Pertea M."/>
            <person name="Feldblyum T.V."/>
            <person name="Utterback T.R."/>
            <person name="Shu C.L."/>
            <person name="Osoegawa K."/>
            <person name="de Jong P.J."/>
            <person name="Hrdy I."/>
            <person name="Horvathova L."/>
            <person name="Zubacova Z."/>
            <person name="Dolezal P."/>
            <person name="Malik S.B."/>
            <person name="Logsdon J.M. Jr."/>
            <person name="Henze K."/>
            <person name="Gupta A."/>
            <person name="Wang C.C."/>
            <person name="Dunne R.L."/>
            <person name="Upcroft J.A."/>
            <person name="Upcroft P."/>
            <person name="White O."/>
            <person name="Salzberg S.L."/>
            <person name="Tang P."/>
            <person name="Chiu C.-H."/>
            <person name="Lee Y.-S."/>
            <person name="Embley T.M."/>
            <person name="Coombs G.H."/>
            <person name="Mottram J.C."/>
            <person name="Tachezy J."/>
            <person name="Fraser-Liggett C.M."/>
            <person name="Johnson P.J."/>
        </authorList>
    </citation>
    <scope>NUCLEOTIDE SEQUENCE [LARGE SCALE GENOMIC DNA]</scope>
    <source>
        <strain evidence="9">G3</strain>
    </source>
</reference>
<comment type="similarity">
    <text evidence="2">Belongs to the multi antimicrobial extrusion (MATE) (TC 2.A.66.1) family.</text>
</comment>
<keyword evidence="7 8" id="KW-0472">Membrane</keyword>
<reference evidence="9" key="1">
    <citation type="submission" date="2006-10" db="EMBL/GenBank/DDBJ databases">
        <authorList>
            <person name="Amadeo P."/>
            <person name="Zhao Q."/>
            <person name="Wortman J."/>
            <person name="Fraser-Liggett C."/>
            <person name="Carlton J."/>
        </authorList>
    </citation>
    <scope>NUCLEOTIDE SEQUENCE</scope>
    <source>
        <strain evidence="9">G3</strain>
    </source>
</reference>
<evidence type="ECO:0000313" key="9">
    <source>
        <dbReference type="EMBL" id="EAY16314.1"/>
    </source>
</evidence>
<evidence type="ECO:0000256" key="4">
    <source>
        <dbReference type="ARBA" id="ARBA00022475"/>
    </source>
</evidence>
<keyword evidence="4" id="KW-1003">Cell membrane</keyword>
<evidence type="ECO:0000256" key="8">
    <source>
        <dbReference type="SAM" id="Phobius"/>
    </source>
</evidence>
<dbReference type="GO" id="GO:0042910">
    <property type="term" value="F:xenobiotic transmembrane transporter activity"/>
    <property type="evidence" value="ECO:0007669"/>
    <property type="project" value="InterPro"/>
</dbReference>
<dbReference type="InterPro" id="IPR052031">
    <property type="entry name" value="Membrane_Transporter-Flippase"/>
</dbReference>
<gene>
    <name evidence="9" type="ORF">TVAG_423670</name>
</gene>
<dbReference type="PANTHER" id="PTHR43549:SF2">
    <property type="entry name" value="MULTIDRUG RESISTANCE PROTEIN NORM-RELATED"/>
    <property type="match status" value="1"/>
</dbReference>
<protein>
    <recommendedName>
        <fullName evidence="11">MatE family protein</fullName>
    </recommendedName>
</protein>
<dbReference type="KEGG" id="tva:4774322"/>
<evidence type="ECO:0000256" key="6">
    <source>
        <dbReference type="ARBA" id="ARBA00022989"/>
    </source>
</evidence>
<keyword evidence="3" id="KW-0813">Transport</keyword>
<dbReference type="InParanoid" id="A2DTK5"/>
<sequence>MEKKEDSTTSSIDSLSQTDEQKRFESNNIVLSLLKLSVGPLMFNCGISFHDAVDMMLISKSIGGNSIQIVGFSSLIRYLCVCVTIFFAQSTIAKIAALIGAKKTGDACQVITDLFRISFITMILVSTMFYFVSIPMLIFMGCTHDIAVEARRYLAPILIGIPFMALFQLSCGFIQSQGRSILCGLLQLAAFALNCGIISPILLFAVKVPIKYAGISFVLSQSIPGIILTILIFKGKFNIQPEISMFLRRISKGTLNALLLGTPYILNILAGAIPPMILLRYMMLAASNSGEAPLIASAFSVFLKLQSAINSVSIGINQGLMATGSYARGTGNYVRLLQLFIRAVLITATYHLCWIPLMETRADLIAKIWMSDKEQLSFTRYFLRIPFYTNWLVPLNDSTVNFVLASGKPVLAMIPSFVRGIVCLIATFSFYYTGKNQPKRMMYTYNTYDVTVLLFDIGLVIYDIKYLMKLIKKDDSDVVHMNLV</sequence>
<proteinExistence type="inferred from homology"/>
<dbReference type="GO" id="GO:0005886">
    <property type="term" value="C:plasma membrane"/>
    <property type="evidence" value="ECO:0007669"/>
    <property type="project" value="UniProtKB-SubCell"/>
</dbReference>
<feature type="transmembrane region" description="Helical" evidence="8">
    <location>
        <begin position="212"/>
        <end position="233"/>
    </location>
</feature>
<dbReference type="GO" id="GO:0015297">
    <property type="term" value="F:antiporter activity"/>
    <property type="evidence" value="ECO:0007669"/>
    <property type="project" value="InterPro"/>
</dbReference>
<feature type="transmembrane region" description="Helical" evidence="8">
    <location>
        <begin position="114"/>
        <end position="141"/>
    </location>
</feature>
<keyword evidence="6 8" id="KW-1133">Transmembrane helix</keyword>
<evidence type="ECO:0008006" key="11">
    <source>
        <dbReference type="Google" id="ProtNLM"/>
    </source>
</evidence>
<dbReference type="RefSeq" id="XP_001328537.1">
    <property type="nucleotide sequence ID" value="XM_001328502.1"/>
</dbReference>
<organism evidence="9 10">
    <name type="scientific">Trichomonas vaginalis (strain ATCC PRA-98 / G3)</name>
    <dbReference type="NCBI Taxonomy" id="412133"/>
    <lineage>
        <taxon>Eukaryota</taxon>
        <taxon>Metamonada</taxon>
        <taxon>Parabasalia</taxon>
        <taxon>Trichomonadida</taxon>
        <taxon>Trichomonadidae</taxon>
        <taxon>Trichomonas</taxon>
    </lineage>
</organism>
<keyword evidence="5 8" id="KW-0812">Transmembrane</keyword>
<dbReference type="Pfam" id="PF01554">
    <property type="entry name" value="MatE"/>
    <property type="match status" value="1"/>
</dbReference>
<feature type="transmembrane region" description="Helical" evidence="8">
    <location>
        <begin position="181"/>
        <end position="206"/>
    </location>
</feature>
<dbReference type="AlphaFoldDB" id="A2DTK5"/>
<keyword evidence="10" id="KW-1185">Reference proteome</keyword>
<feature type="transmembrane region" description="Helical" evidence="8">
    <location>
        <begin position="29"/>
        <end position="49"/>
    </location>
</feature>
<evidence type="ECO:0000313" key="10">
    <source>
        <dbReference type="Proteomes" id="UP000001542"/>
    </source>
</evidence>
<evidence type="ECO:0000256" key="1">
    <source>
        <dbReference type="ARBA" id="ARBA00004651"/>
    </source>
</evidence>
<dbReference type="InterPro" id="IPR002528">
    <property type="entry name" value="MATE_fam"/>
</dbReference>
<name>A2DTK5_TRIV3</name>
<evidence type="ECO:0000256" key="2">
    <source>
        <dbReference type="ARBA" id="ARBA00010199"/>
    </source>
</evidence>